<protein>
    <recommendedName>
        <fullName evidence="3">HEPN domain-containing protein</fullName>
    </recommendedName>
</protein>
<gene>
    <name evidence="1" type="ORF">SAMN05660964_01832</name>
</gene>
<evidence type="ECO:0000313" key="2">
    <source>
        <dbReference type="Proteomes" id="UP000199397"/>
    </source>
</evidence>
<dbReference type="STRING" id="525918.SAMN05660964_01832"/>
<sequence length="80" mass="9239">MKQIGFDKKFSLLAQEAHLAKNTLLSGFDLLLKANFFQDKDGYFYSAFFHISIGMERILKLAVVTHYMLTNNHQTPTIKQ</sequence>
<dbReference type="RefSeq" id="WP_217629964.1">
    <property type="nucleotide sequence ID" value="NZ_FNQP01000009.1"/>
</dbReference>
<dbReference type="EMBL" id="FNQP01000009">
    <property type="protein sequence ID" value="SEA54407.1"/>
    <property type="molecule type" value="Genomic_DNA"/>
</dbReference>
<accession>A0A1H4C260</accession>
<keyword evidence="2" id="KW-1185">Reference proteome</keyword>
<proteinExistence type="predicted"/>
<name>A0A1H4C260_9GAMM</name>
<evidence type="ECO:0000313" key="1">
    <source>
        <dbReference type="EMBL" id="SEA54407.1"/>
    </source>
</evidence>
<dbReference type="Proteomes" id="UP000199397">
    <property type="component" value="Unassembled WGS sequence"/>
</dbReference>
<reference evidence="1 2" key="1">
    <citation type="submission" date="2016-10" db="EMBL/GenBank/DDBJ databases">
        <authorList>
            <person name="de Groot N.N."/>
        </authorList>
    </citation>
    <scope>NUCLEOTIDE SEQUENCE [LARGE SCALE GENOMIC DNA]</scope>
    <source>
        <strain evidence="1 2">DSM 21228</strain>
    </source>
</reference>
<evidence type="ECO:0008006" key="3">
    <source>
        <dbReference type="Google" id="ProtNLM"/>
    </source>
</evidence>
<organism evidence="1 2">
    <name type="scientific">Thiothrix caldifontis</name>
    <dbReference type="NCBI Taxonomy" id="525918"/>
    <lineage>
        <taxon>Bacteria</taxon>
        <taxon>Pseudomonadati</taxon>
        <taxon>Pseudomonadota</taxon>
        <taxon>Gammaproteobacteria</taxon>
        <taxon>Thiotrichales</taxon>
        <taxon>Thiotrichaceae</taxon>
        <taxon>Thiothrix</taxon>
    </lineage>
</organism>
<dbReference type="AlphaFoldDB" id="A0A1H4C260"/>